<dbReference type="GO" id="GO:0000270">
    <property type="term" value="P:peptidoglycan metabolic process"/>
    <property type="evidence" value="ECO:0007669"/>
    <property type="project" value="TreeGrafter"/>
</dbReference>
<feature type="domain" description="DUF218" evidence="2">
    <location>
        <begin position="80"/>
        <end position="242"/>
    </location>
</feature>
<evidence type="ECO:0000256" key="1">
    <source>
        <dbReference type="SAM" id="Phobius"/>
    </source>
</evidence>
<dbReference type="Pfam" id="PF02698">
    <property type="entry name" value="DUF218"/>
    <property type="match status" value="1"/>
</dbReference>
<evidence type="ECO:0000259" key="2">
    <source>
        <dbReference type="Pfam" id="PF02698"/>
    </source>
</evidence>
<keyword evidence="4" id="KW-1185">Reference proteome</keyword>
<dbReference type="AlphaFoldDB" id="A0A222GCJ1"/>
<gene>
    <name evidence="3" type="ORF">B5D82_18340</name>
</gene>
<accession>A0A222GCJ1</accession>
<dbReference type="KEGG" id="cber:B5D82_18340"/>
<dbReference type="InterPro" id="IPR051599">
    <property type="entry name" value="Cell_Envelope_Assoc"/>
</dbReference>
<feature type="transmembrane region" description="Helical" evidence="1">
    <location>
        <begin position="12"/>
        <end position="31"/>
    </location>
</feature>
<protein>
    <submittedName>
        <fullName evidence="3">Envelope biogenesis factor ElyC</fullName>
    </submittedName>
</protein>
<name>A0A222GCJ1_9GAMM</name>
<dbReference type="GO" id="GO:0043164">
    <property type="term" value="P:Gram-negative-bacterium-type cell wall biogenesis"/>
    <property type="evidence" value="ECO:0007669"/>
    <property type="project" value="TreeGrafter"/>
</dbReference>
<dbReference type="PANTHER" id="PTHR30336">
    <property type="entry name" value="INNER MEMBRANE PROTEIN, PROBABLE PERMEASE"/>
    <property type="match status" value="1"/>
</dbReference>
<dbReference type="EMBL" id="CP020465">
    <property type="protein sequence ID" value="ASP49560.1"/>
    <property type="molecule type" value="Genomic_DNA"/>
</dbReference>
<organism evidence="3 4">
    <name type="scientific">Cognaticolwellia beringensis</name>
    <dbReference type="NCBI Taxonomy" id="1967665"/>
    <lineage>
        <taxon>Bacteria</taxon>
        <taxon>Pseudomonadati</taxon>
        <taxon>Pseudomonadota</taxon>
        <taxon>Gammaproteobacteria</taxon>
        <taxon>Alteromonadales</taxon>
        <taxon>Colwelliaceae</taxon>
        <taxon>Cognaticolwellia</taxon>
    </lineage>
</organism>
<dbReference type="RefSeq" id="WP_081153735.1">
    <property type="nucleotide sequence ID" value="NZ_CP020465.1"/>
</dbReference>
<keyword evidence="1" id="KW-1133">Transmembrane helix</keyword>
<dbReference type="InterPro" id="IPR003848">
    <property type="entry name" value="DUF218"/>
</dbReference>
<dbReference type="Gene3D" id="3.40.50.620">
    <property type="entry name" value="HUPs"/>
    <property type="match status" value="1"/>
</dbReference>
<dbReference type="PANTHER" id="PTHR30336:SF4">
    <property type="entry name" value="ENVELOPE BIOGENESIS FACTOR ELYC"/>
    <property type="match status" value="1"/>
</dbReference>
<proteinExistence type="predicted"/>
<reference evidence="3 4" key="1">
    <citation type="submission" date="2017-08" db="EMBL/GenBank/DDBJ databases">
        <title>Complete genome of Colwellia sp. NB097-1, a psychrophile bacterium ioslated from Bering Sea.</title>
        <authorList>
            <person name="Chen X."/>
        </authorList>
    </citation>
    <scope>NUCLEOTIDE SEQUENCE [LARGE SCALE GENOMIC DNA]</scope>
    <source>
        <strain evidence="3 4">NB097-1</strain>
    </source>
</reference>
<keyword evidence="1" id="KW-0812">Transmembrane</keyword>
<dbReference type="Proteomes" id="UP000202259">
    <property type="component" value="Chromosome"/>
</dbReference>
<evidence type="ECO:0000313" key="3">
    <source>
        <dbReference type="EMBL" id="ASP49560.1"/>
    </source>
</evidence>
<feature type="transmembrane region" description="Helical" evidence="1">
    <location>
        <begin position="37"/>
        <end position="57"/>
    </location>
</feature>
<dbReference type="InterPro" id="IPR014729">
    <property type="entry name" value="Rossmann-like_a/b/a_fold"/>
</dbReference>
<keyword evidence="1" id="KW-0472">Membrane</keyword>
<dbReference type="NCBIfam" id="NF007794">
    <property type="entry name" value="PRK10494.1"/>
    <property type="match status" value="1"/>
</dbReference>
<evidence type="ECO:0000313" key="4">
    <source>
        <dbReference type="Proteomes" id="UP000202259"/>
    </source>
</evidence>
<sequence length="250" mass="27858">MDLFLLKKIISLMIMPLSIIVLLLVVAILFYRIKPKFSFFALLTATTLLILTTLPPISDALMTPLENNYPAFTRSNKPVDYIIILGGAHTTVEGLPATSQLKSSSLERLVEAIRIYRLHPEAQIITSGFSGGDVSSNAQKVKQAAVLLGVPAHRIITENYPKDTEEEAEFIAPRVLNRNVVLVTSANHLPRAMAYFEKYGINAIPAPASPWVKKNGLTPWQYYLPSAKKLQQTSTAWHETLGRIVQWFKS</sequence>
<dbReference type="OrthoDB" id="9809813at2"/>
<dbReference type="CDD" id="cd06259">
    <property type="entry name" value="YdcF-like"/>
    <property type="match status" value="1"/>
</dbReference>
<dbReference type="GO" id="GO:0005886">
    <property type="term" value="C:plasma membrane"/>
    <property type="evidence" value="ECO:0007669"/>
    <property type="project" value="TreeGrafter"/>
</dbReference>